<gene>
    <name evidence="2" type="ORF">GKC30_00580</name>
</gene>
<accession>A0A7K1KJA3</accession>
<name>A0A7K1KJA3_9BACT</name>
<comment type="caution">
    <text evidence="2">The sequence shown here is derived from an EMBL/GenBank/DDBJ whole genome shotgun (WGS) entry which is preliminary data.</text>
</comment>
<evidence type="ECO:0008006" key="4">
    <source>
        <dbReference type="Google" id="ProtNLM"/>
    </source>
</evidence>
<evidence type="ECO:0000313" key="3">
    <source>
        <dbReference type="Proteomes" id="UP000461162"/>
    </source>
</evidence>
<organism evidence="2 3">
    <name type="scientific">Pseudodesulfovibrio alkaliphilus</name>
    <dbReference type="NCBI Taxonomy" id="2661613"/>
    <lineage>
        <taxon>Bacteria</taxon>
        <taxon>Pseudomonadati</taxon>
        <taxon>Thermodesulfobacteriota</taxon>
        <taxon>Desulfovibrionia</taxon>
        <taxon>Desulfovibrionales</taxon>
        <taxon>Desulfovibrionaceae</taxon>
    </lineage>
</organism>
<keyword evidence="1" id="KW-0472">Membrane</keyword>
<reference evidence="2 3" key="1">
    <citation type="submission" date="2019-11" db="EMBL/GenBank/DDBJ databases">
        <title>Pseudodesulfovibrio alkaliphilus, sp. nov., an alkaliphilic sulfate-reducing bacteria from mud volcano of Taman peninsula, Russia.</title>
        <authorList>
            <person name="Frolova A."/>
            <person name="Merkel A.Y."/>
            <person name="Slobodkin A.I."/>
        </authorList>
    </citation>
    <scope>NUCLEOTIDE SEQUENCE [LARGE SCALE GENOMIC DNA]</scope>
    <source>
        <strain evidence="2 3">F-1</strain>
    </source>
</reference>
<dbReference type="AlphaFoldDB" id="A0A7K1KJA3"/>
<sequence length="256" mass="26897">MKKFLVIGLGVMVIGVIAIIVLAILNLGTIVKTATETYGPRITKTEVRLGSADISILSGSGALNNFFLGNPEGFSMPSALECKTIWVKVVKESLATDTIVIEEIIVDGPIVSYERRGNTDNFKTILNNINQTVASEKKTAPAEQEATGAEKTIQINNFIVKNGRINVGGSLLDAFGADKGVGIALPDIHMKDIGKDKKTTPAEAFAQVLAEMTGDVAGTVTQLGRELSKTLGKAMEGASEGAKSLGSTVKGLFGSE</sequence>
<keyword evidence="1" id="KW-0812">Transmembrane</keyword>
<evidence type="ECO:0000313" key="2">
    <source>
        <dbReference type="EMBL" id="MUM76125.1"/>
    </source>
</evidence>
<dbReference type="RefSeq" id="WP_155931485.1">
    <property type="nucleotide sequence ID" value="NZ_WODC01000001.1"/>
</dbReference>
<evidence type="ECO:0000256" key="1">
    <source>
        <dbReference type="SAM" id="Phobius"/>
    </source>
</evidence>
<feature type="transmembrane region" description="Helical" evidence="1">
    <location>
        <begin position="6"/>
        <end position="31"/>
    </location>
</feature>
<protein>
    <recommendedName>
        <fullName evidence="4">AsmA family protein</fullName>
    </recommendedName>
</protein>
<dbReference type="EMBL" id="WODC01000001">
    <property type="protein sequence ID" value="MUM76125.1"/>
    <property type="molecule type" value="Genomic_DNA"/>
</dbReference>
<keyword evidence="3" id="KW-1185">Reference proteome</keyword>
<keyword evidence="1" id="KW-1133">Transmembrane helix</keyword>
<proteinExistence type="predicted"/>
<dbReference type="Proteomes" id="UP000461162">
    <property type="component" value="Unassembled WGS sequence"/>
</dbReference>